<proteinExistence type="predicted"/>
<dbReference type="Pfam" id="PF00534">
    <property type="entry name" value="Glycos_transf_1"/>
    <property type="match status" value="1"/>
</dbReference>
<dbReference type="InterPro" id="IPR028098">
    <property type="entry name" value="Glyco_trans_4-like_N"/>
</dbReference>
<dbReference type="InterPro" id="IPR050194">
    <property type="entry name" value="Glycosyltransferase_grp1"/>
</dbReference>
<feature type="domain" description="Glycosyltransferase subfamily 4-like N-terminal" evidence="2">
    <location>
        <begin position="17"/>
        <end position="178"/>
    </location>
</feature>
<dbReference type="Proteomes" id="UP000519897">
    <property type="component" value="Unassembled WGS sequence"/>
</dbReference>
<dbReference type="EMBL" id="JACIEC010000011">
    <property type="protein sequence ID" value="MBB4145771.1"/>
    <property type="molecule type" value="Genomic_DNA"/>
</dbReference>
<dbReference type="SUPFAM" id="SSF53756">
    <property type="entry name" value="UDP-Glycosyltransferase/glycogen phosphorylase"/>
    <property type="match status" value="1"/>
</dbReference>
<evidence type="ECO:0000259" key="2">
    <source>
        <dbReference type="Pfam" id="PF13579"/>
    </source>
</evidence>
<protein>
    <submittedName>
        <fullName evidence="3">Glycosyltransferase involved in cell wall biosynthesis</fullName>
    </submittedName>
</protein>
<evidence type="ECO:0000313" key="4">
    <source>
        <dbReference type="Proteomes" id="UP000519897"/>
    </source>
</evidence>
<name>A0A7W6LJZ4_9HYPH</name>
<dbReference type="PANTHER" id="PTHR45947:SF3">
    <property type="entry name" value="SULFOQUINOVOSYL TRANSFERASE SQD2"/>
    <property type="match status" value="1"/>
</dbReference>
<dbReference type="AlphaFoldDB" id="A0A7W6LJZ4"/>
<keyword evidence="3" id="KW-0808">Transferase</keyword>
<dbReference type="CDD" id="cd03811">
    <property type="entry name" value="GT4_GT28_WabH-like"/>
    <property type="match status" value="1"/>
</dbReference>
<dbReference type="PANTHER" id="PTHR45947">
    <property type="entry name" value="SULFOQUINOVOSYL TRANSFERASE SQD2"/>
    <property type="match status" value="1"/>
</dbReference>
<keyword evidence="4" id="KW-1185">Reference proteome</keyword>
<evidence type="ECO:0000313" key="3">
    <source>
        <dbReference type="EMBL" id="MBB4145771.1"/>
    </source>
</evidence>
<dbReference type="Pfam" id="PF13579">
    <property type="entry name" value="Glyco_trans_4_4"/>
    <property type="match status" value="1"/>
</dbReference>
<dbReference type="GO" id="GO:0016758">
    <property type="term" value="F:hexosyltransferase activity"/>
    <property type="evidence" value="ECO:0007669"/>
    <property type="project" value="TreeGrafter"/>
</dbReference>
<organism evidence="3 4">
    <name type="scientific">Rhizobium rhizoryzae</name>
    <dbReference type="NCBI Taxonomy" id="451876"/>
    <lineage>
        <taxon>Bacteria</taxon>
        <taxon>Pseudomonadati</taxon>
        <taxon>Pseudomonadota</taxon>
        <taxon>Alphaproteobacteria</taxon>
        <taxon>Hyphomicrobiales</taxon>
        <taxon>Rhizobiaceae</taxon>
        <taxon>Rhizobium/Agrobacterium group</taxon>
        <taxon>Rhizobium</taxon>
    </lineage>
</organism>
<dbReference type="RefSeq" id="WP_246251351.1">
    <property type="nucleotide sequence ID" value="NZ_CP049248.1"/>
</dbReference>
<evidence type="ECO:0000259" key="1">
    <source>
        <dbReference type="Pfam" id="PF00534"/>
    </source>
</evidence>
<sequence>MTKSRRLVFHIPALIGGGAERVCVLIANEMARRGHEVTLFVWNGQGPNRELVDGRVRLVSLDLAAEHGRFGKILTLKGVFRTILFLRREQPDAVFSALDFANALMAVALLLARSRALFFPSYHAASQMKVGGLAYTVVNLLDRVTARRSTKAISVSNGIGQDLVQRGFEGSRVVTIYNPLPSPARRSHERYAWEDRLAEMGEGPVIITLGRLVAVKDHRTLLEAFSRLDPSRGARLVLFGDGPLRTELQDYAQSLGLSERVLFAGYVNDPAACYAAGDLFVLSSRTEGFGNVLVEALAAGIPIVSTDAPHGPREILKDGTFGTLVPVADPGALAQAMTSALDASHDIEALKRRSRDFDVTTIGEDYERLLAP</sequence>
<feature type="domain" description="Glycosyl transferase family 1" evidence="1">
    <location>
        <begin position="197"/>
        <end position="353"/>
    </location>
</feature>
<accession>A0A7W6LJZ4</accession>
<comment type="caution">
    <text evidence="3">The sequence shown here is derived from an EMBL/GenBank/DDBJ whole genome shotgun (WGS) entry which is preliminary data.</text>
</comment>
<reference evidence="3 4" key="1">
    <citation type="submission" date="2020-08" db="EMBL/GenBank/DDBJ databases">
        <title>Genomic Encyclopedia of Type Strains, Phase IV (KMG-IV): sequencing the most valuable type-strain genomes for metagenomic binning, comparative biology and taxonomic classification.</title>
        <authorList>
            <person name="Goeker M."/>
        </authorList>
    </citation>
    <scope>NUCLEOTIDE SEQUENCE [LARGE SCALE GENOMIC DNA]</scope>
    <source>
        <strain evidence="3 4">DSM 29514</strain>
    </source>
</reference>
<dbReference type="Gene3D" id="3.40.50.2000">
    <property type="entry name" value="Glycogen Phosphorylase B"/>
    <property type="match status" value="2"/>
</dbReference>
<dbReference type="InterPro" id="IPR001296">
    <property type="entry name" value="Glyco_trans_1"/>
</dbReference>
<gene>
    <name evidence="3" type="ORF">GGQ72_004337</name>
</gene>